<reference evidence="5 6" key="1">
    <citation type="submission" date="2018-08" db="EMBL/GenBank/DDBJ databases">
        <title>Aphanomyces genome sequencing and annotation.</title>
        <authorList>
            <person name="Minardi D."/>
            <person name="Oidtmann B."/>
            <person name="Van Der Giezen M."/>
            <person name="Studholme D.J."/>
        </authorList>
    </citation>
    <scope>NUCLEOTIDE SEQUENCE [LARGE SCALE GENOMIC DNA]</scope>
    <source>
        <strain evidence="5 6">FDL457</strain>
    </source>
</reference>
<evidence type="ECO:0000313" key="6">
    <source>
        <dbReference type="Proteomes" id="UP000286510"/>
    </source>
</evidence>
<accession>A0A3R6X795</accession>
<keyword evidence="2" id="KW-1015">Disulfide bond</keyword>
<dbReference type="GO" id="GO:0006508">
    <property type="term" value="P:proteolysis"/>
    <property type="evidence" value="ECO:0007669"/>
    <property type="project" value="InterPro"/>
</dbReference>
<dbReference type="Pfam" id="PF14295">
    <property type="entry name" value="PAN_4"/>
    <property type="match status" value="4"/>
</dbReference>
<dbReference type="PROSITE" id="PS50948">
    <property type="entry name" value="PAN"/>
    <property type="match status" value="2"/>
</dbReference>
<keyword evidence="1" id="KW-0677">Repeat</keyword>
<dbReference type="Gene3D" id="3.50.4.10">
    <property type="entry name" value="Hepatocyte Growth Factor"/>
    <property type="match status" value="4"/>
</dbReference>
<dbReference type="GO" id="GO:0005576">
    <property type="term" value="C:extracellular region"/>
    <property type="evidence" value="ECO:0007669"/>
    <property type="project" value="InterPro"/>
</dbReference>
<feature type="chain" id="PRO_5018675703" description="Apple domain-containing protein" evidence="3">
    <location>
        <begin position="24"/>
        <end position="795"/>
    </location>
</feature>
<dbReference type="SMART" id="SM00223">
    <property type="entry name" value="APPLE"/>
    <property type="match status" value="3"/>
</dbReference>
<evidence type="ECO:0000256" key="2">
    <source>
        <dbReference type="ARBA" id="ARBA00023157"/>
    </source>
</evidence>
<evidence type="ECO:0000256" key="3">
    <source>
        <dbReference type="SAM" id="SignalP"/>
    </source>
</evidence>
<dbReference type="VEuPathDB" id="FungiDB:H257_09792"/>
<dbReference type="AlphaFoldDB" id="A0A3R6X795"/>
<proteinExistence type="predicted"/>
<dbReference type="InterPro" id="IPR000177">
    <property type="entry name" value="Apple"/>
</dbReference>
<gene>
    <name evidence="5" type="ORF">DYB26_007982</name>
</gene>
<comment type="caution">
    <text evidence="5">The sequence shown here is derived from an EMBL/GenBank/DDBJ whole genome shotgun (WGS) entry which is preliminary data.</text>
</comment>
<name>A0A3R6X795_APHAT</name>
<dbReference type="EMBL" id="QUTF01014513">
    <property type="protein sequence ID" value="RHZ12688.1"/>
    <property type="molecule type" value="Genomic_DNA"/>
</dbReference>
<sequence length="795" mass="84635">MLRTNSLALVIAIATLAVQYVSAASCGVIESDTDFQGNDLANAPASSANACCPICDANPSCTGFAFGWGVCYLKYGTLTRISKVGVSAGAMAPTSSCGVIENDTDFQGNDLANAPASSAQDCCPICDANPSCTGFAFGWGVCYLKYGTLTRISKVGVSAGAMAPTSSCGVIENDTDFQGNDLVTASASSANACCPICNANPSCSGFAFAHGSCYLKYGPLVRITKVGVSTGVAQASTSQCAPVEPNVDYFGNDLECTPSIVTPDACCAKCTANSQCQLYVVSRFGCCIKFAPGARQVNLDPSLNAFAAFRSPPATTLKVVDATSSPDIRVDPISYSYVAGAQWFPTAPQVITTLLDNLNTTLSRQVHGAEPEQLMVVVEAGTNTIMPFTSVTSLGECAALVGAHGETFFTYLSDYGICLGHQFLGSSSKALLRRGAALAPSAPVLSVAKAIPVDFALPPAMPGADDRACVSACQASSTSRVCAAATRSSTTCAFFGPLAARSPTSIAGWLTSAFVATVKPNLPVFSSPTKVHIYTTAHQDDHELFMSNTFHYSIADAATKVVFVYTTAGDDKDALDSWRIARERGTLAVSTAWVDNLGKFNSNTKTETVTVLNRKVAKVTVGNVVHYFLRIPEYGVDGQSGYMELVNNQRPIAPVDDPLNPYANRNAFKTVLAAIYASEVSGIKTVKFHAQDPQSEQPDHPMHYATGQLVWDIVNAADSKWKTCAPQDYYYDYQRWLDEVNVDKPVVYDLQRYAWLRMSQAIYNTNSSVLFWSMHSENLGRTYIRRSVNTNAGPC</sequence>
<dbReference type="InterPro" id="IPR024078">
    <property type="entry name" value="LmbE-like_dom_sf"/>
</dbReference>
<evidence type="ECO:0000313" key="5">
    <source>
        <dbReference type="EMBL" id="RHZ12688.1"/>
    </source>
</evidence>
<protein>
    <recommendedName>
        <fullName evidence="4">Apple domain-containing protein</fullName>
    </recommendedName>
</protein>
<evidence type="ECO:0000259" key="4">
    <source>
        <dbReference type="PROSITE" id="PS50948"/>
    </source>
</evidence>
<feature type="domain" description="Apple" evidence="4">
    <location>
        <begin position="26"/>
        <end position="97"/>
    </location>
</feature>
<dbReference type="Gene3D" id="3.40.50.10320">
    <property type="entry name" value="LmbE-like"/>
    <property type="match status" value="1"/>
</dbReference>
<dbReference type="CDD" id="cd01100">
    <property type="entry name" value="APPLE_Factor_XI_like"/>
    <property type="match status" value="3"/>
</dbReference>
<dbReference type="Proteomes" id="UP000286510">
    <property type="component" value="Unassembled WGS sequence"/>
</dbReference>
<keyword evidence="3" id="KW-0732">Signal</keyword>
<feature type="domain" description="Apple" evidence="4">
    <location>
        <begin position="168"/>
        <end position="240"/>
    </location>
</feature>
<feature type="signal peptide" evidence="3">
    <location>
        <begin position="1"/>
        <end position="23"/>
    </location>
</feature>
<evidence type="ECO:0000256" key="1">
    <source>
        <dbReference type="ARBA" id="ARBA00022737"/>
    </source>
</evidence>
<organism evidence="5 6">
    <name type="scientific">Aphanomyces astaci</name>
    <name type="common">Crayfish plague agent</name>
    <dbReference type="NCBI Taxonomy" id="112090"/>
    <lineage>
        <taxon>Eukaryota</taxon>
        <taxon>Sar</taxon>
        <taxon>Stramenopiles</taxon>
        <taxon>Oomycota</taxon>
        <taxon>Saprolegniomycetes</taxon>
        <taxon>Saprolegniales</taxon>
        <taxon>Verrucalvaceae</taxon>
        <taxon>Aphanomyces</taxon>
    </lineage>
</organism>
<dbReference type="InterPro" id="IPR003609">
    <property type="entry name" value="Pan_app"/>
</dbReference>
<dbReference type="PROSITE" id="PS51257">
    <property type="entry name" value="PROKAR_LIPOPROTEIN"/>
    <property type="match status" value="1"/>
</dbReference>